<keyword evidence="8" id="KW-1185">Reference proteome</keyword>
<dbReference type="AlphaFoldDB" id="A0A1G9PXC6"/>
<proteinExistence type="predicted"/>
<accession>A0A1G9PXC6</accession>
<dbReference type="GO" id="GO:0005975">
    <property type="term" value="P:carbohydrate metabolic process"/>
    <property type="evidence" value="ECO:0007669"/>
    <property type="project" value="UniProtKB-ARBA"/>
</dbReference>
<dbReference type="Proteomes" id="UP000199440">
    <property type="component" value="Unassembled WGS sequence"/>
</dbReference>
<dbReference type="OrthoDB" id="1450284at2"/>
<evidence type="ECO:0000256" key="5">
    <source>
        <dbReference type="SAM" id="Coils"/>
    </source>
</evidence>
<dbReference type="InterPro" id="IPR011444">
    <property type="entry name" value="DUF1549"/>
</dbReference>
<keyword evidence="3 4" id="KW-0408">Iron</keyword>
<keyword evidence="5" id="KW-0175">Coiled coil</keyword>
<dbReference type="SUPFAM" id="SSF49899">
    <property type="entry name" value="Concanavalin A-like lectins/glucanases"/>
    <property type="match status" value="1"/>
</dbReference>
<dbReference type="RefSeq" id="WP_089888621.1">
    <property type="nucleotide sequence ID" value="NZ_FNGV01000004.1"/>
</dbReference>
<name>A0A1G9PXC6_9FLAO</name>
<evidence type="ECO:0000256" key="4">
    <source>
        <dbReference type="PROSITE-ProRule" id="PRU00433"/>
    </source>
</evidence>
<dbReference type="InterPro" id="IPR022655">
    <property type="entry name" value="DUF1553"/>
</dbReference>
<protein>
    <submittedName>
        <fullName evidence="7">Planctomycete cytochrome C</fullName>
    </submittedName>
</protein>
<dbReference type="EMBL" id="FNGV01000004">
    <property type="protein sequence ID" value="SDM03394.1"/>
    <property type="molecule type" value="Genomic_DNA"/>
</dbReference>
<evidence type="ECO:0000256" key="1">
    <source>
        <dbReference type="ARBA" id="ARBA00022617"/>
    </source>
</evidence>
<dbReference type="InterPro" id="IPR013320">
    <property type="entry name" value="ConA-like_dom_sf"/>
</dbReference>
<dbReference type="Pfam" id="PF07635">
    <property type="entry name" value="PSCyt1"/>
    <property type="match status" value="1"/>
</dbReference>
<dbReference type="Pfam" id="PF07583">
    <property type="entry name" value="PSCyt2"/>
    <property type="match status" value="1"/>
</dbReference>
<keyword evidence="1 4" id="KW-0349">Heme</keyword>
<evidence type="ECO:0000313" key="7">
    <source>
        <dbReference type="EMBL" id="SDM03394.1"/>
    </source>
</evidence>
<sequence length="1072" mass="121989">MSGLRIVLIFLGFLAASCSLSLPKDVEIAYDELPETIDFNFHVKPILSDRCFACHGPDKNSRKAELRLDLEEEAFATLSNGNHAFVSENPAQSESIIRILSDNPEEVMPPPESNLLLTPTEKATIIKWIEQGAQWKDHWSFVKPEKPEIPQPADSTWKSINEIDLFVQLTLKQKGFAPSPEANKERLLRRVTMDLTGLPPTISEIDAFLNDESPDAYENVVDKLLNTDANAERLALDWMDLSRYADSHGKHADGARMMWPWRDWAISAFKRNMPYDQFITWQLAGDLLPESTKEQKLATAFNRNHPSTSEGGAIDEENRLNSVWDRAETVGTAFMGLTVACARCHDHKFDPISQKDYFEMTAFFDNIKELGVTGNDVNSGPMLALTDNETDQTLDSLKNEIQHKEQQLQLTKKELADLDAYMKQLPNDFYKKGLISHYPFDNVSNKPNTDNRYVIDRNKKVTSIAPPKVVSGKKGNALEFTGEYDEIYIDNTPNFEWTDKFSGSLWLNTKKRKAGKTQTLLGTVGGKNSLWRGWDFYLDSLNHLNARLVSSLPHNYIQVISKDSINLNTWRHVAFTYDGSGKAKGLKLFIDGKEQPTTSPYDRLYKSIKSIKDKEHTLYTRSIKVARNYSFSTGENGIFQGKIDDIRIYSRNLSPLEIQGIAEAEDPLPVAEIKKPEREFWINQSEVIQNIEKELKDLRNAWLAQMMPVMEIMVMEEMPEKRTTFAYARGEYEQPIYEVKANTPEALPNFSEEYPKNRLGLAQWLCSADNPLTARVTVNRYWQMLFGSGLVSTPEDFGVQGALPSHPQLLDWLAVSFMENGWDVKALLKTMVLSHTYRQSSQIDQKIYEKDPINRYLARSSSYRLPAEMIRDNALAASGLLVRDVGGKSVRPYQPGNLWIEKSNFSHQLLRYVESEGDSLYRRGLYTFIRRTSPHPAMSAFDAPSREVCTVKRENTNTPLQALVLMNDTQFVEASKILAQRMQQEGGDSLEGQIGYGFRLALSRFPKKEELSILTNLYKNQANRFNENPDEAKKLLTVGKKFLNPSLSTNKTAALTMVANTILNHDETYMKR</sequence>
<dbReference type="PANTHER" id="PTHR35889:SF3">
    <property type="entry name" value="F-BOX DOMAIN-CONTAINING PROTEIN"/>
    <property type="match status" value="1"/>
</dbReference>
<dbReference type="GO" id="GO:0020037">
    <property type="term" value="F:heme binding"/>
    <property type="evidence" value="ECO:0007669"/>
    <property type="project" value="InterPro"/>
</dbReference>
<dbReference type="GO" id="GO:0046872">
    <property type="term" value="F:metal ion binding"/>
    <property type="evidence" value="ECO:0007669"/>
    <property type="project" value="UniProtKB-KW"/>
</dbReference>
<dbReference type="PROSITE" id="PS51257">
    <property type="entry name" value="PROKAR_LIPOPROTEIN"/>
    <property type="match status" value="1"/>
</dbReference>
<organism evidence="7 8">
    <name type="scientific">Kriegella aquimaris</name>
    <dbReference type="NCBI Taxonomy" id="192904"/>
    <lineage>
        <taxon>Bacteria</taxon>
        <taxon>Pseudomonadati</taxon>
        <taxon>Bacteroidota</taxon>
        <taxon>Flavobacteriia</taxon>
        <taxon>Flavobacteriales</taxon>
        <taxon>Flavobacteriaceae</taxon>
        <taxon>Kriegella</taxon>
    </lineage>
</organism>
<keyword evidence="2 4" id="KW-0479">Metal-binding</keyword>
<dbReference type="Gene3D" id="2.60.120.200">
    <property type="match status" value="1"/>
</dbReference>
<dbReference type="InterPro" id="IPR011429">
    <property type="entry name" value="Cyt_c_Planctomycete-type"/>
</dbReference>
<reference evidence="7 8" key="1">
    <citation type="submission" date="2016-10" db="EMBL/GenBank/DDBJ databases">
        <authorList>
            <person name="de Groot N.N."/>
        </authorList>
    </citation>
    <scope>NUCLEOTIDE SEQUENCE [LARGE SCALE GENOMIC DNA]</scope>
    <source>
        <strain evidence="7 8">DSM 19886</strain>
    </source>
</reference>
<feature type="domain" description="Cytochrome c" evidence="6">
    <location>
        <begin position="325"/>
        <end position="426"/>
    </location>
</feature>
<dbReference type="InterPro" id="IPR009056">
    <property type="entry name" value="Cyt_c-like_dom"/>
</dbReference>
<gene>
    <name evidence="7" type="ORF">SAMN04488514_104201</name>
</gene>
<dbReference type="PANTHER" id="PTHR35889">
    <property type="entry name" value="CYCLOINULO-OLIGOSACCHARIDE FRUCTANOTRANSFERASE-RELATED"/>
    <property type="match status" value="1"/>
</dbReference>
<evidence type="ECO:0000256" key="2">
    <source>
        <dbReference type="ARBA" id="ARBA00022723"/>
    </source>
</evidence>
<dbReference type="SUPFAM" id="SSF46626">
    <property type="entry name" value="Cytochrome c"/>
    <property type="match status" value="1"/>
</dbReference>
<dbReference type="GO" id="GO:0004553">
    <property type="term" value="F:hydrolase activity, hydrolyzing O-glycosyl compounds"/>
    <property type="evidence" value="ECO:0007669"/>
    <property type="project" value="UniProtKB-ARBA"/>
</dbReference>
<dbReference type="Pfam" id="PF13385">
    <property type="entry name" value="Laminin_G_3"/>
    <property type="match status" value="1"/>
</dbReference>
<feature type="coiled-coil region" evidence="5">
    <location>
        <begin position="387"/>
        <end position="414"/>
    </location>
</feature>
<dbReference type="PROSITE" id="PS51007">
    <property type="entry name" value="CYTC"/>
    <property type="match status" value="1"/>
</dbReference>
<evidence type="ECO:0000256" key="3">
    <source>
        <dbReference type="ARBA" id="ARBA00023004"/>
    </source>
</evidence>
<evidence type="ECO:0000313" key="8">
    <source>
        <dbReference type="Proteomes" id="UP000199440"/>
    </source>
</evidence>
<dbReference type="STRING" id="192904.SAMN04488514_104201"/>
<dbReference type="GO" id="GO:0009055">
    <property type="term" value="F:electron transfer activity"/>
    <property type="evidence" value="ECO:0007669"/>
    <property type="project" value="InterPro"/>
</dbReference>
<dbReference type="Pfam" id="PF07587">
    <property type="entry name" value="PSD1"/>
    <property type="match status" value="1"/>
</dbReference>
<dbReference type="InterPro" id="IPR036909">
    <property type="entry name" value="Cyt_c-like_dom_sf"/>
</dbReference>
<evidence type="ECO:0000259" key="6">
    <source>
        <dbReference type="PROSITE" id="PS51007"/>
    </source>
</evidence>